<dbReference type="InterPro" id="IPR037185">
    <property type="entry name" value="EmrE-like"/>
</dbReference>
<comment type="subcellular location">
    <subcellularLocation>
        <location evidence="1">Endomembrane system</location>
        <topology evidence="1">Multi-pass membrane protein</topology>
    </subcellularLocation>
</comment>
<gene>
    <name evidence="3" type="ORF">J4P90_00175</name>
</gene>
<dbReference type="Proteomes" id="UP000677611">
    <property type="component" value="Unassembled WGS sequence"/>
</dbReference>
<feature type="transmembrane region" description="Helical" evidence="2">
    <location>
        <begin position="93"/>
        <end position="110"/>
    </location>
</feature>
<feature type="transmembrane region" description="Helical" evidence="2">
    <location>
        <begin position="31"/>
        <end position="56"/>
    </location>
</feature>
<name>A0ABS3NRX8_9BACI</name>
<keyword evidence="2" id="KW-1133">Transmembrane helix</keyword>
<keyword evidence="2" id="KW-0812">Transmembrane</keyword>
<keyword evidence="2" id="KW-0472">Membrane</keyword>
<feature type="transmembrane region" description="Helical" evidence="2">
    <location>
        <begin position="7"/>
        <end position="25"/>
    </location>
</feature>
<dbReference type="RefSeq" id="WP_208016420.1">
    <property type="nucleotide sequence ID" value="NZ_CP127376.1"/>
</dbReference>
<feature type="transmembrane region" description="Helical" evidence="2">
    <location>
        <begin position="68"/>
        <end position="87"/>
    </location>
</feature>
<dbReference type="SUPFAM" id="SSF103481">
    <property type="entry name" value="Multidrug resistance efflux transporter EmrE"/>
    <property type="match status" value="1"/>
</dbReference>
<comment type="caution">
    <text evidence="3">The sequence shown here is derived from an EMBL/GenBank/DDBJ whole genome shotgun (WGS) entry which is preliminary data.</text>
</comment>
<evidence type="ECO:0000313" key="3">
    <source>
        <dbReference type="EMBL" id="MBO1623677.1"/>
    </source>
</evidence>
<evidence type="ECO:0000313" key="4">
    <source>
        <dbReference type="Proteomes" id="UP000677611"/>
    </source>
</evidence>
<organism evidence="3 4">
    <name type="scientific">Bacillus arachidis</name>
    <dbReference type="NCBI Taxonomy" id="2819290"/>
    <lineage>
        <taxon>Bacteria</taxon>
        <taxon>Bacillati</taxon>
        <taxon>Bacillota</taxon>
        <taxon>Bacilli</taxon>
        <taxon>Bacillales</taxon>
        <taxon>Bacillaceae</taxon>
        <taxon>Bacillus</taxon>
    </lineage>
</organism>
<accession>A0ABS3NRX8</accession>
<dbReference type="Gene3D" id="1.10.3730.20">
    <property type="match status" value="1"/>
</dbReference>
<proteinExistence type="predicted"/>
<evidence type="ECO:0000256" key="2">
    <source>
        <dbReference type="SAM" id="Phobius"/>
    </source>
</evidence>
<reference evidence="3 4" key="1">
    <citation type="submission" date="2021-03" db="EMBL/GenBank/DDBJ databases">
        <title>Identification of novel Bacillus strains.</title>
        <authorList>
            <person name="Xiao Z."/>
            <person name="Li Y."/>
            <person name="Shen J."/>
        </authorList>
    </citation>
    <scope>NUCLEOTIDE SEQUENCE [LARGE SCALE GENOMIC DNA]</scope>
    <source>
        <strain evidence="3 4">SY8</strain>
    </source>
</reference>
<sequence>MKASIKHYVFLHVAFFLYSIIMVYMKWAAQFSVGSISFLMAYMVLVILLFGYAIIWQQVIKPFEISKAYSHRGVIILWGLLWSVVFFGDTIRWNHVLGAIVIIIGIVVVVKDE</sequence>
<dbReference type="EMBL" id="JAGDQJ010000001">
    <property type="protein sequence ID" value="MBO1623677.1"/>
    <property type="molecule type" value="Genomic_DNA"/>
</dbReference>
<keyword evidence="4" id="KW-1185">Reference proteome</keyword>
<protein>
    <submittedName>
        <fullName evidence="3">EamA family transporter</fullName>
    </submittedName>
</protein>
<evidence type="ECO:0000256" key="1">
    <source>
        <dbReference type="ARBA" id="ARBA00004127"/>
    </source>
</evidence>